<reference evidence="1 2" key="1">
    <citation type="submission" date="2018-10" db="EMBL/GenBank/DDBJ databases">
        <title>Genome assembly for a Yunnan-Guizhou Plateau 3E fish, Anabarilius grahami (Regan), and its evolutionary and genetic applications.</title>
        <authorList>
            <person name="Jiang W."/>
        </authorList>
    </citation>
    <scope>NUCLEOTIDE SEQUENCE [LARGE SCALE GENOMIC DNA]</scope>
    <source>
        <strain evidence="1">AG-KIZ</strain>
        <tissue evidence="1">Muscle</tissue>
    </source>
</reference>
<name>A0A3N0Y6K8_ANAGA</name>
<keyword evidence="2" id="KW-1185">Reference proteome</keyword>
<dbReference type="Proteomes" id="UP000281406">
    <property type="component" value="Unassembled WGS sequence"/>
</dbReference>
<evidence type="ECO:0000313" key="1">
    <source>
        <dbReference type="EMBL" id="ROL41398.1"/>
    </source>
</evidence>
<dbReference type="EMBL" id="RJVU01051648">
    <property type="protein sequence ID" value="ROL41398.1"/>
    <property type="molecule type" value="Genomic_DNA"/>
</dbReference>
<dbReference type="OrthoDB" id="9872130at2759"/>
<accession>A0A3N0Y6K8</accession>
<comment type="caution">
    <text evidence="1">The sequence shown here is derived from an EMBL/GenBank/DDBJ whole genome shotgun (WGS) entry which is preliminary data.</text>
</comment>
<gene>
    <name evidence="1" type="ORF">DPX16_6796</name>
</gene>
<proteinExistence type="predicted"/>
<dbReference type="AlphaFoldDB" id="A0A3N0Y6K8"/>
<evidence type="ECO:0000313" key="2">
    <source>
        <dbReference type="Proteomes" id="UP000281406"/>
    </source>
</evidence>
<sequence length="152" mass="16963">MSQHYNRICLWPTKDRFPSKSGRVWAGLDVPIGLYAALCIRVGSQVLAVCFILGPSSVPFSMAQPDEKTAAVGPLDGGLEEEEEECISDANELTAKEEFSVEENFPADFEPDNLTCEDMEYFCRKGSFSESHCRKYSKRSSGLQRLQRSPAQ</sequence>
<protein>
    <submittedName>
        <fullName evidence="1">Zinc finger protein ZFPM2</fullName>
    </submittedName>
</protein>
<organism evidence="1 2">
    <name type="scientific">Anabarilius grahami</name>
    <name type="common">Kanglang fish</name>
    <name type="synonym">Barilius grahami</name>
    <dbReference type="NCBI Taxonomy" id="495550"/>
    <lineage>
        <taxon>Eukaryota</taxon>
        <taxon>Metazoa</taxon>
        <taxon>Chordata</taxon>
        <taxon>Craniata</taxon>
        <taxon>Vertebrata</taxon>
        <taxon>Euteleostomi</taxon>
        <taxon>Actinopterygii</taxon>
        <taxon>Neopterygii</taxon>
        <taxon>Teleostei</taxon>
        <taxon>Ostariophysi</taxon>
        <taxon>Cypriniformes</taxon>
        <taxon>Xenocyprididae</taxon>
        <taxon>Xenocypridinae</taxon>
        <taxon>Xenocypridinae incertae sedis</taxon>
        <taxon>Anabarilius</taxon>
    </lineage>
</organism>